<dbReference type="Gene3D" id="3.60.21.10">
    <property type="match status" value="1"/>
</dbReference>
<evidence type="ECO:0000256" key="2">
    <source>
        <dbReference type="RuleBase" id="RU362119"/>
    </source>
</evidence>
<comment type="similarity">
    <text evidence="2">Belongs to the 5'-nucleotidase family.</text>
</comment>
<evidence type="ECO:0000313" key="6">
    <source>
        <dbReference type="EMBL" id="WXL29007.1"/>
    </source>
</evidence>
<dbReference type="InterPro" id="IPR008334">
    <property type="entry name" value="5'-Nucleotdase_C"/>
</dbReference>
<dbReference type="InterPro" id="IPR004843">
    <property type="entry name" value="Calcineurin-like_PHP"/>
</dbReference>
<feature type="domain" description="5'-Nucleotidase C-terminal" evidence="5">
    <location>
        <begin position="512"/>
        <end position="643"/>
    </location>
</feature>
<dbReference type="Proteomes" id="UP001477443">
    <property type="component" value="Chromosome"/>
</dbReference>
<dbReference type="InterPro" id="IPR006179">
    <property type="entry name" value="5_nucleotidase/apyrase"/>
</dbReference>
<feature type="domain" description="Calcineurin-like phosphoesterase" evidence="4">
    <location>
        <begin position="138"/>
        <end position="375"/>
    </location>
</feature>
<feature type="signal peptide" evidence="2">
    <location>
        <begin position="1"/>
        <end position="20"/>
    </location>
</feature>
<dbReference type="SUPFAM" id="SSF55816">
    <property type="entry name" value="5'-nucleotidase (syn. UDP-sugar hydrolase), C-terminal domain"/>
    <property type="match status" value="1"/>
</dbReference>
<dbReference type="InterPro" id="IPR036907">
    <property type="entry name" value="5'-Nucleotdase_C_sf"/>
</dbReference>
<proteinExistence type="inferred from homology"/>
<accession>A0ABZ2RS20</accession>
<evidence type="ECO:0000259" key="5">
    <source>
        <dbReference type="Pfam" id="PF02872"/>
    </source>
</evidence>
<dbReference type="Gene3D" id="3.90.780.10">
    <property type="entry name" value="5'-Nucleotidase, C-terminal domain"/>
    <property type="match status" value="1"/>
</dbReference>
<evidence type="ECO:0000256" key="1">
    <source>
        <dbReference type="ARBA" id="ARBA00022729"/>
    </source>
</evidence>
<dbReference type="InterPro" id="IPR029052">
    <property type="entry name" value="Metallo-depent_PP-like"/>
</dbReference>
<keyword evidence="2" id="KW-0378">Hydrolase</keyword>
<dbReference type="PROSITE" id="PS00786">
    <property type="entry name" value="5_NUCLEOTIDASE_2"/>
    <property type="match status" value="1"/>
</dbReference>
<evidence type="ECO:0000313" key="7">
    <source>
        <dbReference type="Proteomes" id="UP001477443"/>
    </source>
</evidence>
<keyword evidence="1 2" id="KW-0732">Signal</keyword>
<keyword evidence="7" id="KW-1185">Reference proteome</keyword>
<name>A0ABZ2RS20_9BACT</name>
<protein>
    <submittedName>
        <fullName evidence="6">5'-nucleotidase C-terminal domain-containing protein</fullName>
    </submittedName>
</protein>
<dbReference type="RefSeq" id="WP_338822598.1">
    <property type="nucleotide sequence ID" value="NZ_CP148067.1"/>
</dbReference>
<sequence>MKKKYFLGLGLALSGITATVAPLISTKCVKTNKSNTDANNETAQETKLSLADVRTKYKDSYDAFNKQIKIYADELKTLKGKLDKEKDNDKKQELKDQIKALYDTAAPVLAELNTKYNENFETLRKMEKEENSKIRTVRIFHTNDEHGRIEFDDYKYNLYSGIIGTDSFLKNKKRDLLLSAGDLIQGLPLSDSDKGKTISKMAKEIGYDSVAIGNHEFDYGLAHILGIDTEINSTDKKMPFISANIYYKNYPDASTAPAGYDQTKVGKRVFTPYIIKEISNGLKVAIFGLTTPDTIWTSHPKNSELVEFRDPTASAKEVLKEIKDTHPDIKFVIGTVHLGTGRTQSEWSSEYLAQNVNGDEQTELDLIIDGHSHTYVEANNKVNKDIWVTQTEAYTKWLGDIELEFDTETGKIVSLNQVLRNVYQIDVDTHNRVVDKNDVNLKLLDALKAEFDKVKNQPAFANPTVLKHADSVELDGTPYWIGRILPTGLGIMASNALAWDFQSKNVAGEPASTLDNTIGLMNGGGLRTDLKAGDLNYGDILALSPFGNRITTIKVKGSTLIKTLEFGLSKGKSGAFAQLSSNVSYALDVVKEMDPKLKAETYVWKPKVDSFKINDKAIVADNDYYIVTNDFIAAGGDGYSMLDLTKQKDIKQVYEAGKLIDSIIEYGKHVTKTGIQLNENNFEKALSAYDEDSIKSNKTVNIPNEAYTNKYTDPTNS</sequence>
<reference evidence="6" key="1">
    <citation type="submission" date="2024-03" db="EMBL/GenBank/DDBJ databases">
        <title>Complete genome sequence of Mycoplasma felifaucium Z921 isolated from the trachea of a cheetah.</title>
        <authorList>
            <person name="Spergser J."/>
        </authorList>
    </citation>
    <scope>NUCLEOTIDE SEQUENCE [LARGE SCALE GENOMIC DNA]</scope>
    <source>
        <strain evidence="6">Z921</strain>
    </source>
</reference>
<organism evidence="6 7">
    <name type="scientific">Mycoplasmopsis felifaucium</name>
    <dbReference type="NCBI Taxonomy" id="35768"/>
    <lineage>
        <taxon>Bacteria</taxon>
        <taxon>Bacillati</taxon>
        <taxon>Mycoplasmatota</taxon>
        <taxon>Mycoplasmoidales</taxon>
        <taxon>Metamycoplasmataceae</taxon>
        <taxon>Mycoplasmopsis</taxon>
    </lineage>
</organism>
<gene>
    <name evidence="6" type="ORF">WG617_03255</name>
</gene>
<feature type="coiled-coil region" evidence="3">
    <location>
        <begin position="61"/>
        <end position="129"/>
    </location>
</feature>
<keyword evidence="3" id="KW-0175">Coiled coil</keyword>
<dbReference type="Pfam" id="PF02872">
    <property type="entry name" value="5_nucleotid_C"/>
    <property type="match status" value="1"/>
</dbReference>
<dbReference type="PANTHER" id="PTHR11575:SF24">
    <property type="entry name" value="5'-NUCLEOTIDASE"/>
    <property type="match status" value="1"/>
</dbReference>
<dbReference type="SUPFAM" id="SSF56300">
    <property type="entry name" value="Metallo-dependent phosphatases"/>
    <property type="match status" value="1"/>
</dbReference>
<dbReference type="PRINTS" id="PR01607">
    <property type="entry name" value="APYRASEFAMLY"/>
</dbReference>
<evidence type="ECO:0000259" key="4">
    <source>
        <dbReference type="Pfam" id="PF00149"/>
    </source>
</evidence>
<feature type="chain" id="PRO_5044957379" evidence="2">
    <location>
        <begin position="21"/>
        <end position="717"/>
    </location>
</feature>
<evidence type="ECO:0000256" key="3">
    <source>
        <dbReference type="SAM" id="Coils"/>
    </source>
</evidence>
<dbReference type="PANTHER" id="PTHR11575">
    <property type="entry name" value="5'-NUCLEOTIDASE-RELATED"/>
    <property type="match status" value="1"/>
</dbReference>
<keyword evidence="2" id="KW-0547">Nucleotide-binding</keyword>
<dbReference type="EMBL" id="CP148067">
    <property type="protein sequence ID" value="WXL29007.1"/>
    <property type="molecule type" value="Genomic_DNA"/>
</dbReference>
<dbReference type="InterPro" id="IPR006146">
    <property type="entry name" value="5'-Nucleotdase_CS"/>
</dbReference>
<dbReference type="Pfam" id="PF00149">
    <property type="entry name" value="Metallophos"/>
    <property type="match status" value="1"/>
</dbReference>